<proteinExistence type="predicted"/>
<organism evidence="1 2">
    <name type="scientific">Rotaria magnacalcarata</name>
    <dbReference type="NCBI Taxonomy" id="392030"/>
    <lineage>
        <taxon>Eukaryota</taxon>
        <taxon>Metazoa</taxon>
        <taxon>Spiralia</taxon>
        <taxon>Gnathifera</taxon>
        <taxon>Rotifera</taxon>
        <taxon>Eurotatoria</taxon>
        <taxon>Bdelloidea</taxon>
        <taxon>Philodinida</taxon>
        <taxon>Philodinidae</taxon>
        <taxon>Rotaria</taxon>
    </lineage>
</organism>
<protein>
    <submittedName>
        <fullName evidence="1">Uncharacterized protein</fullName>
    </submittedName>
</protein>
<dbReference type="Proteomes" id="UP000681967">
    <property type="component" value="Unassembled WGS sequence"/>
</dbReference>
<dbReference type="EMBL" id="CAJOBH010000038">
    <property type="protein sequence ID" value="CAF3752217.1"/>
    <property type="molecule type" value="Genomic_DNA"/>
</dbReference>
<evidence type="ECO:0000313" key="2">
    <source>
        <dbReference type="Proteomes" id="UP000681967"/>
    </source>
</evidence>
<gene>
    <name evidence="1" type="ORF">BYL167_LOCUS393</name>
</gene>
<name>A0A8S2IK27_9BILA</name>
<evidence type="ECO:0000313" key="1">
    <source>
        <dbReference type="EMBL" id="CAF3752217.1"/>
    </source>
</evidence>
<dbReference type="AlphaFoldDB" id="A0A8S2IK27"/>
<accession>A0A8S2IK27</accession>
<sequence length="419" mass="46829">MVRTYKRKTQDKYSKDDLEQALSNIRNKKMFIKYTAAHYHIPTRIIFHRLAGSRTGAGRCRKNILTNEDESYLVTTIILFQKWQCSISSSAVIGLAKPYMIQLGKPVALKSTLRDWSQGLMQLWSKEIKLAKTVKLEKGHYSGDFAKAGIYPYEPRGASNEKLLGPSSSNDESASVDDSAVIHKPVNRLTRSTSCEQLSAMALSITTTSLLNISDQSISIANGLYTITTTPVISPIDHIRMPSTILPMTTDSSNAPVVTDLSNNNLVMMDDSLVSAQAPINVLSYVISQRINRHCGQSLTSVEVLAQLQAKEKVKQRKVRASTKKTTTSDIKRKRSQQQVLDEIDALSDLDPQSDFNITTSSTAIDSNRLTTGTNNYQYIDTDPSRHISFYDTQQQPQIYPSCYRCNTVIYGNFTNCNK</sequence>
<reference evidence="1" key="1">
    <citation type="submission" date="2021-02" db="EMBL/GenBank/DDBJ databases">
        <authorList>
            <person name="Nowell W R."/>
        </authorList>
    </citation>
    <scope>NUCLEOTIDE SEQUENCE</scope>
</reference>
<comment type="caution">
    <text evidence="1">The sequence shown here is derived from an EMBL/GenBank/DDBJ whole genome shotgun (WGS) entry which is preliminary data.</text>
</comment>